<sequence>MTTTRSDGPGGTVPITGVTGGSEGLAATYAAVLALASTYDAAGNRMRVWAGLGARTLANGDLVESALLSPLTFGEAEAAVLVATTGPEGILVESLGWETDAILIRVTVRVFQETDDLVHATFEGVDYLVGRALGFTLTASLPALLAAGVTVGPLAYLVWQQLPPAVQQQLRDDGAGAGDALQDWLADHPELLQHLVNGGGGLLDGLWDGATPGLPGGPFGIPSLTPDTESAAGLLAALYGDDPGFTVHGTDLATPAGGTQPGSLADLMTHLDQANQLSDGLHPENNGTVEIQTIDDGHGHVRHIVYLPGTDDMTTLPWTQDGDVRDMATNLQLIHGQDNAYLQGILQAMHEAGIGPDDPVLLAGHSQGGMEAAAILSNGSDYHVTHVVTAGSPTAQVDGFPPGTHVLSLENHGDVVPLLDGEENPDSPQQVTVHFDDPGSSIGDNHSLSHYTNGAAAVDASDDPSIREQLQSLQDDGFLGGSSGQTVSSQVFQVTRHP</sequence>
<organism evidence="1 2">
    <name type="scientific">Nocardioides koreensis</name>
    <dbReference type="NCBI Taxonomy" id="433651"/>
    <lineage>
        <taxon>Bacteria</taxon>
        <taxon>Bacillati</taxon>
        <taxon>Actinomycetota</taxon>
        <taxon>Actinomycetes</taxon>
        <taxon>Propionibacteriales</taxon>
        <taxon>Nocardioidaceae</taxon>
        <taxon>Nocardioides</taxon>
    </lineage>
</organism>
<evidence type="ECO:0000313" key="2">
    <source>
        <dbReference type="Proteomes" id="UP001501771"/>
    </source>
</evidence>
<keyword evidence="2" id="KW-1185">Reference proteome</keyword>
<reference evidence="2" key="1">
    <citation type="journal article" date="2019" name="Int. J. Syst. Evol. Microbiol.">
        <title>The Global Catalogue of Microorganisms (GCM) 10K type strain sequencing project: providing services to taxonomists for standard genome sequencing and annotation.</title>
        <authorList>
            <consortium name="The Broad Institute Genomics Platform"/>
            <consortium name="The Broad Institute Genome Sequencing Center for Infectious Disease"/>
            <person name="Wu L."/>
            <person name="Ma J."/>
        </authorList>
    </citation>
    <scope>NUCLEOTIDE SEQUENCE [LARGE SCALE GENOMIC DNA]</scope>
    <source>
        <strain evidence="2">JCM 16022</strain>
    </source>
</reference>
<accession>A0ABP5L2I4</accession>
<protein>
    <recommendedName>
        <fullName evidence="3">Alpha/beta hydrolase</fullName>
    </recommendedName>
</protein>
<dbReference type="RefSeq" id="WP_344148207.1">
    <property type="nucleotide sequence ID" value="NZ_BAAAQR010000002.1"/>
</dbReference>
<evidence type="ECO:0008006" key="3">
    <source>
        <dbReference type="Google" id="ProtNLM"/>
    </source>
</evidence>
<comment type="caution">
    <text evidence="1">The sequence shown here is derived from an EMBL/GenBank/DDBJ whole genome shotgun (WGS) entry which is preliminary data.</text>
</comment>
<evidence type="ECO:0000313" key="1">
    <source>
        <dbReference type="EMBL" id="GAA2139783.1"/>
    </source>
</evidence>
<gene>
    <name evidence="1" type="ORF">GCM10009844_08860</name>
</gene>
<dbReference type="EMBL" id="BAAAQR010000002">
    <property type="protein sequence ID" value="GAA2139783.1"/>
    <property type="molecule type" value="Genomic_DNA"/>
</dbReference>
<dbReference type="Gene3D" id="3.40.50.1820">
    <property type="entry name" value="alpha/beta hydrolase"/>
    <property type="match status" value="1"/>
</dbReference>
<proteinExistence type="predicted"/>
<name>A0ABP5L2I4_9ACTN</name>
<dbReference type="SUPFAM" id="SSF53474">
    <property type="entry name" value="alpha/beta-Hydrolases"/>
    <property type="match status" value="1"/>
</dbReference>
<dbReference type="Proteomes" id="UP001501771">
    <property type="component" value="Unassembled WGS sequence"/>
</dbReference>
<dbReference type="InterPro" id="IPR029058">
    <property type="entry name" value="AB_hydrolase_fold"/>
</dbReference>